<feature type="domain" description="Amidase" evidence="4">
    <location>
        <begin position="77"/>
        <end position="352"/>
    </location>
</feature>
<evidence type="ECO:0000256" key="2">
    <source>
        <dbReference type="ARBA" id="ARBA00022801"/>
    </source>
</evidence>
<feature type="compositionally biased region" description="Basic and acidic residues" evidence="3">
    <location>
        <begin position="10"/>
        <end position="22"/>
    </location>
</feature>
<protein>
    <submittedName>
        <fullName evidence="5">Fatty acid amide hydrolase 1-like</fullName>
    </submittedName>
</protein>
<sequence>MTSMSSCSNSEEKLQESMEQRQKEVRAALDRLEAALSEGGELLTEERLAILALPPTTLLHRLRDGHLAPTHVLQAFQAKEWAASLEEAPLETRNLPLYGLPVSVKENIDVEGRDTTLGLAKNLYRPAFRHAALVQALKAQGAVPFCKTNVPQTCISNPVWGETVNPANTQRTSGGSSGGEGALVGAGGSVLGVGSDLGGSVRIPAHFCGVVGLKTTRGRLSTQGVLSVMNGDVGIRGSPGLLGRDVEIVVAGLRALLEGGCMFELDPQLPPISWRHHLYTDDRPLRVGWYDDDNVFPITPGCRRAVAEARDAFHAAGHHIVAFSPPDVRHAWNLITAIYTADQGRTVQHLLDGEASSSHQLLRVLGSQAEYVEEFVDAWTSCHLDVLLCPAFPMPAPPPSYPTKTMAALLTTCLYNLCNFPAGVVPVTHETEEDQEKLEDYPTTDLMFQLVKESSGHSPCSPRAASPAGPKPYPHSTRGHSVHSPRVVCPQQTPGHISEFEVLGPHKGTITSEAVYTCPAQGIWKWDSDELDAYVEY</sequence>
<organism evidence="5 6">
    <name type="scientific">Homarus americanus</name>
    <name type="common">American lobster</name>
    <dbReference type="NCBI Taxonomy" id="6706"/>
    <lineage>
        <taxon>Eukaryota</taxon>
        <taxon>Metazoa</taxon>
        <taxon>Ecdysozoa</taxon>
        <taxon>Arthropoda</taxon>
        <taxon>Crustacea</taxon>
        <taxon>Multicrustacea</taxon>
        <taxon>Malacostraca</taxon>
        <taxon>Eumalacostraca</taxon>
        <taxon>Eucarida</taxon>
        <taxon>Decapoda</taxon>
        <taxon>Pleocyemata</taxon>
        <taxon>Astacidea</taxon>
        <taxon>Nephropoidea</taxon>
        <taxon>Nephropidae</taxon>
        <taxon>Homarus</taxon>
    </lineage>
</organism>
<feature type="domain" description="Amidase" evidence="4">
    <location>
        <begin position="363"/>
        <end position="433"/>
    </location>
</feature>
<gene>
    <name evidence="5" type="primary">faah-1-L</name>
    <name evidence="5" type="ORF">Hamer_G024226</name>
</gene>
<dbReference type="InterPro" id="IPR020556">
    <property type="entry name" value="Amidase_CS"/>
</dbReference>
<keyword evidence="2 5" id="KW-0378">Hydrolase</keyword>
<dbReference type="EMBL" id="JAHLQT010009300">
    <property type="protein sequence ID" value="KAG7173606.1"/>
    <property type="molecule type" value="Genomic_DNA"/>
</dbReference>
<dbReference type="PANTHER" id="PTHR45847:SF6">
    <property type="entry name" value="FATTY ACID AMIDE HYDROLASE"/>
    <property type="match status" value="1"/>
</dbReference>
<dbReference type="GO" id="GO:0004040">
    <property type="term" value="F:amidase activity"/>
    <property type="evidence" value="ECO:0007669"/>
    <property type="project" value="TreeGrafter"/>
</dbReference>
<comment type="similarity">
    <text evidence="1">Belongs to the amidase family.</text>
</comment>
<dbReference type="InterPro" id="IPR052096">
    <property type="entry name" value="Endocannabinoid_amidase"/>
</dbReference>
<proteinExistence type="inferred from homology"/>
<evidence type="ECO:0000256" key="1">
    <source>
        <dbReference type="ARBA" id="ARBA00009199"/>
    </source>
</evidence>
<keyword evidence="6" id="KW-1185">Reference proteome</keyword>
<accession>A0A8J5N568</accession>
<evidence type="ECO:0000259" key="4">
    <source>
        <dbReference type="Pfam" id="PF01425"/>
    </source>
</evidence>
<evidence type="ECO:0000313" key="6">
    <source>
        <dbReference type="Proteomes" id="UP000747542"/>
    </source>
</evidence>
<evidence type="ECO:0000313" key="5">
    <source>
        <dbReference type="EMBL" id="KAG7173606.1"/>
    </source>
</evidence>
<dbReference type="GO" id="GO:0009062">
    <property type="term" value="P:fatty acid catabolic process"/>
    <property type="evidence" value="ECO:0007669"/>
    <property type="project" value="TreeGrafter"/>
</dbReference>
<feature type="region of interest" description="Disordered" evidence="3">
    <location>
        <begin position="454"/>
        <end position="484"/>
    </location>
</feature>
<dbReference type="Proteomes" id="UP000747542">
    <property type="component" value="Unassembled WGS sequence"/>
</dbReference>
<dbReference type="InterPro" id="IPR023631">
    <property type="entry name" value="Amidase_dom"/>
</dbReference>
<dbReference type="AlphaFoldDB" id="A0A8J5N568"/>
<feature type="region of interest" description="Disordered" evidence="3">
    <location>
        <begin position="1"/>
        <end position="22"/>
    </location>
</feature>
<dbReference type="InterPro" id="IPR036928">
    <property type="entry name" value="AS_sf"/>
</dbReference>
<comment type="caution">
    <text evidence="5">The sequence shown here is derived from an EMBL/GenBank/DDBJ whole genome shotgun (WGS) entry which is preliminary data.</text>
</comment>
<dbReference type="Gene3D" id="3.90.1300.10">
    <property type="entry name" value="Amidase signature (AS) domain"/>
    <property type="match status" value="1"/>
</dbReference>
<dbReference type="SUPFAM" id="SSF75304">
    <property type="entry name" value="Amidase signature (AS) enzymes"/>
    <property type="match status" value="1"/>
</dbReference>
<dbReference type="PANTHER" id="PTHR45847">
    <property type="entry name" value="FATTY ACID AMIDE HYDROLASE"/>
    <property type="match status" value="1"/>
</dbReference>
<dbReference type="Pfam" id="PF01425">
    <property type="entry name" value="Amidase"/>
    <property type="match status" value="2"/>
</dbReference>
<dbReference type="GO" id="GO:0017064">
    <property type="term" value="F:fatty acid amide hydrolase activity"/>
    <property type="evidence" value="ECO:0007669"/>
    <property type="project" value="TreeGrafter"/>
</dbReference>
<evidence type="ECO:0000256" key="3">
    <source>
        <dbReference type="SAM" id="MobiDB-lite"/>
    </source>
</evidence>
<name>A0A8J5N568_HOMAM</name>
<dbReference type="PROSITE" id="PS00571">
    <property type="entry name" value="AMIDASES"/>
    <property type="match status" value="1"/>
</dbReference>
<reference evidence="5" key="1">
    <citation type="journal article" date="2021" name="Sci. Adv.">
        <title>The American lobster genome reveals insights on longevity, neural, and immune adaptations.</title>
        <authorList>
            <person name="Polinski J.M."/>
            <person name="Zimin A.V."/>
            <person name="Clark K.F."/>
            <person name="Kohn A.B."/>
            <person name="Sadowski N."/>
            <person name="Timp W."/>
            <person name="Ptitsyn A."/>
            <person name="Khanna P."/>
            <person name="Romanova D.Y."/>
            <person name="Williams P."/>
            <person name="Greenwood S.J."/>
            <person name="Moroz L.L."/>
            <person name="Walt D.R."/>
            <person name="Bodnar A.G."/>
        </authorList>
    </citation>
    <scope>NUCLEOTIDE SEQUENCE</scope>
    <source>
        <strain evidence="5">GMGI-L3</strain>
    </source>
</reference>